<reference evidence="2" key="1">
    <citation type="submission" date="2017-09" db="EMBL/GenBank/DDBJ databases">
        <title>Polyketide synthases of a Diaporthe helianthi virulent isolate.</title>
        <authorList>
            <person name="Baroncelli R."/>
        </authorList>
    </citation>
    <scope>NUCLEOTIDE SEQUENCE [LARGE SCALE GENOMIC DNA]</scope>
    <source>
        <strain evidence="2">7/96</strain>
    </source>
</reference>
<evidence type="ECO:0000313" key="2">
    <source>
        <dbReference type="EMBL" id="POS71121.1"/>
    </source>
</evidence>
<dbReference type="InParanoid" id="A0A2P5HLL4"/>
<evidence type="ECO:0000256" key="1">
    <source>
        <dbReference type="SAM" id="MobiDB-lite"/>
    </source>
</evidence>
<name>A0A2P5HLL4_DIAHE</name>
<dbReference type="Proteomes" id="UP000094444">
    <property type="component" value="Unassembled WGS sequence"/>
</dbReference>
<sequence length="127" mass="14236">MEYRRQFSMFRKVNDVDHARKGLTRIGSTICDGSLADCQGWDGQDHGCGRLQSSLGVDPEWLPNLVDSSAVGSFMTRRPVRSTQMKRSPPAGTPREEGVLLAGTWRPDIDRLTRDVRILLFQNFANG</sequence>
<protein>
    <submittedName>
        <fullName evidence="2">Uncharacterized protein</fullName>
    </submittedName>
</protein>
<keyword evidence="3" id="KW-1185">Reference proteome</keyword>
<organism evidence="2 3">
    <name type="scientific">Diaporthe helianthi</name>
    <dbReference type="NCBI Taxonomy" id="158607"/>
    <lineage>
        <taxon>Eukaryota</taxon>
        <taxon>Fungi</taxon>
        <taxon>Dikarya</taxon>
        <taxon>Ascomycota</taxon>
        <taxon>Pezizomycotina</taxon>
        <taxon>Sordariomycetes</taxon>
        <taxon>Sordariomycetidae</taxon>
        <taxon>Diaporthales</taxon>
        <taxon>Diaporthaceae</taxon>
        <taxon>Diaporthe</taxon>
    </lineage>
</organism>
<dbReference type="AlphaFoldDB" id="A0A2P5HLL4"/>
<dbReference type="EMBL" id="MAVT02001369">
    <property type="protein sequence ID" value="POS71121.1"/>
    <property type="molecule type" value="Genomic_DNA"/>
</dbReference>
<feature type="region of interest" description="Disordered" evidence="1">
    <location>
        <begin position="78"/>
        <end position="97"/>
    </location>
</feature>
<evidence type="ECO:0000313" key="3">
    <source>
        <dbReference type="Proteomes" id="UP000094444"/>
    </source>
</evidence>
<comment type="caution">
    <text evidence="2">The sequence shown here is derived from an EMBL/GenBank/DDBJ whole genome shotgun (WGS) entry which is preliminary data.</text>
</comment>
<gene>
    <name evidence="2" type="ORF">DHEL01_v210484</name>
</gene>
<proteinExistence type="predicted"/>
<accession>A0A2P5HLL4</accession>